<evidence type="ECO:0000256" key="4">
    <source>
        <dbReference type="ARBA" id="ARBA00022676"/>
    </source>
</evidence>
<accession>A0A9P8LFB0</accession>
<keyword evidence="9 11" id="KW-0472">Membrane</keyword>
<organism evidence="12 13">
    <name type="scientific">Trichoglossum hirsutum</name>
    <dbReference type="NCBI Taxonomy" id="265104"/>
    <lineage>
        <taxon>Eukaryota</taxon>
        <taxon>Fungi</taxon>
        <taxon>Dikarya</taxon>
        <taxon>Ascomycota</taxon>
        <taxon>Pezizomycotina</taxon>
        <taxon>Geoglossomycetes</taxon>
        <taxon>Geoglossales</taxon>
        <taxon>Geoglossaceae</taxon>
        <taxon>Trichoglossum</taxon>
    </lineage>
</organism>
<keyword evidence="7 11" id="KW-0256">Endoplasmic reticulum</keyword>
<dbReference type="Pfam" id="PF03901">
    <property type="entry name" value="Glyco_transf_22"/>
    <property type="match status" value="1"/>
</dbReference>
<dbReference type="GO" id="GO:0006506">
    <property type="term" value="P:GPI anchor biosynthetic process"/>
    <property type="evidence" value="ECO:0007669"/>
    <property type="project" value="UniProtKB-KW"/>
</dbReference>
<evidence type="ECO:0000256" key="10">
    <source>
        <dbReference type="ARBA" id="ARBA00038466"/>
    </source>
</evidence>
<protein>
    <recommendedName>
        <fullName evidence="11">Mannosyltransferase</fullName>
        <ecNumber evidence="11">2.4.1.-</ecNumber>
    </recommendedName>
</protein>
<keyword evidence="5" id="KW-0808">Transferase</keyword>
<dbReference type="PANTHER" id="PTHR22760:SF3">
    <property type="entry name" value="GPI MANNOSYLTRANSFERASE 4"/>
    <property type="match status" value="1"/>
</dbReference>
<evidence type="ECO:0000313" key="13">
    <source>
        <dbReference type="Proteomes" id="UP000750711"/>
    </source>
</evidence>
<keyword evidence="13" id="KW-1185">Reference proteome</keyword>
<dbReference type="GO" id="GO:0005789">
    <property type="term" value="C:endoplasmic reticulum membrane"/>
    <property type="evidence" value="ECO:0007669"/>
    <property type="project" value="UniProtKB-SubCell"/>
</dbReference>
<keyword evidence="6 11" id="KW-0812">Transmembrane</keyword>
<evidence type="ECO:0000256" key="6">
    <source>
        <dbReference type="ARBA" id="ARBA00022692"/>
    </source>
</evidence>
<evidence type="ECO:0000313" key="12">
    <source>
        <dbReference type="EMBL" id="KAH0563118.1"/>
    </source>
</evidence>
<feature type="transmembrane region" description="Helical" evidence="11">
    <location>
        <begin position="105"/>
        <end position="124"/>
    </location>
</feature>
<comment type="subcellular location">
    <subcellularLocation>
        <location evidence="1 11">Endoplasmic reticulum membrane</location>
        <topology evidence="1 11">Multi-pass membrane protein</topology>
    </subcellularLocation>
</comment>
<comment type="similarity">
    <text evidence="10">Belongs to the glycosyltransferase 22 family. PIGZ subfamily.</text>
</comment>
<evidence type="ECO:0000256" key="3">
    <source>
        <dbReference type="ARBA" id="ARBA00022502"/>
    </source>
</evidence>
<keyword evidence="8 11" id="KW-1133">Transmembrane helix</keyword>
<dbReference type="GO" id="GO:0000026">
    <property type="term" value="F:alpha-1,2-mannosyltransferase activity"/>
    <property type="evidence" value="ECO:0007669"/>
    <property type="project" value="TreeGrafter"/>
</dbReference>
<gene>
    <name evidence="12" type="ORF">GP486_002313</name>
</gene>
<evidence type="ECO:0000256" key="7">
    <source>
        <dbReference type="ARBA" id="ARBA00022824"/>
    </source>
</evidence>
<name>A0A9P8LFB0_9PEZI</name>
<dbReference type="EMBL" id="JAGHQM010000250">
    <property type="protein sequence ID" value="KAH0563118.1"/>
    <property type="molecule type" value="Genomic_DNA"/>
</dbReference>
<keyword evidence="4 11" id="KW-0328">Glycosyltransferase</keyword>
<evidence type="ECO:0000256" key="11">
    <source>
        <dbReference type="RuleBase" id="RU363075"/>
    </source>
</evidence>
<keyword evidence="3" id="KW-0337">GPI-anchor biosynthesis</keyword>
<dbReference type="AlphaFoldDB" id="A0A9P8LFB0"/>
<feature type="transmembrane region" description="Helical" evidence="11">
    <location>
        <begin position="65"/>
        <end position="85"/>
    </location>
</feature>
<comment type="caution">
    <text evidence="12">The sequence shown here is derived from an EMBL/GenBank/DDBJ whole genome shotgun (WGS) entry which is preliminary data.</text>
</comment>
<evidence type="ECO:0000256" key="1">
    <source>
        <dbReference type="ARBA" id="ARBA00004477"/>
    </source>
</evidence>
<dbReference type="PANTHER" id="PTHR22760">
    <property type="entry name" value="GLYCOSYLTRANSFERASE"/>
    <property type="match status" value="1"/>
</dbReference>
<evidence type="ECO:0000256" key="5">
    <source>
        <dbReference type="ARBA" id="ARBA00022679"/>
    </source>
</evidence>
<dbReference type="InterPro" id="IPR005599">
    <property type="entry name" value="GPI_mannosylTrfase"/>
</dbReference>
<dbReference type="Proteomes" id="UP000750711">
    <property type="component" value="Unassembled WGS sequence"/>
</dbReference>
<evidence type="ECO:0000256" key="9">
    <source>
        <dbReference type="ARBA" id="ARBA00023136"/>
    </source>
</evidence>
<comment type="pathway">
    <text evidence="2">Glycolipid biosynthesis; glycosylphosphatidylinositol-anchor biosynthesis.</text>
</comment>
<feature type="transmembrane region" description="Helical" evidence="11">
    <location>
        <begin position="238"/>
        <end position="257"/>
    </location>
</feature>
<evidence type="ECO:0000256" key="2">
    <source>
        <dbReference type="ARBA" id="ARBA00004687"/>
    </source>
</evidence>
<reference evidence="12" key="1">
    <citation type="submission" date="2021-03" db="EMBL/GenBank/DDBJ databases">
        <title>Comparative genomics and phylogenomic investigation of the class Geoglossomycetes provide insights into ecological specialization and systematics.</title>
        <authorList>
            <person name="Melie T."/>
            <person name="Pirro S."/>
            <person name="Miller A.N."/>
            <person name="Quandt A."/>
        </authorList>
    </citation>
    <scope>NUCLEOTIDE SEQUENCE</scope>
    <source>
        <strain evidence="12">CAQ_001_2017</strain>
    </source>
</reference>
<dbReference type="EC" id="2.4.1.-" evidence="11"/>
<proteinExistence type="inferred from homology"/>
<comment type="caution">
    <text evidence="11">Lacks conserved residue(s) required for the propagation of feature annotation.</text>
</comment>
<sequence>MEDWAIQDLIRSSRHRRVALLLVASSYVTWTYQTHTFSNSIETLLVAWSLVLIQRITGNRQRSSIFASGLLGFLFVFGTFNRITFPAFLLVPSLQLIPHFLQKPFSLFATLLFAVISTFFAIYADTAFYSPGPVGFFTVFRRPIITPLNNLLYNSSTKNLALHGIHPYYQHFLANLPQLLGPAFLLLFVTPYFNVRLKSAISGVVVLSLFRHQEARFLIPTVPLILSSVQLPRRYARYWIAAWVGFNAVFGVLMGVYHQGGVIPAQIFLAEREDATQALWWRCYSPPIWLLGGKNENLNTRDLKGLEPSLMIKELQQVAPCHERAKAEKTKVRSEKKEKDGAYLVAPLSSKFLDQYTHPAANREDVSPLRFEKVWEYRNHLNLDDMDFAEDGVWETIARVLGRRGLAAWRVTKAC</sequence>
<evidence type="ECO:0000256" key="8">
    <source>
        <dbReference type="ARBA" id="ARBA00022989"/>
    </source>
</evidence>